<name>A0A6J6H7M6_9ZZZZ</name>
<feature type="transmembrane region" description="Helical" evidence="1">
    <location>
        <begin position="83"/>
        <end position="101"/>
    </location>
</feature>
<feature type="transmembrane region" description="Helical" evidence="1">
    <location>
        <begin position="269"/>
        <end position="289"/>
    </location>
</feature>
<dbReference type="InterPro" id="IPR036259">
    <property type="entry name" value="MFS_trans_sf"/>
</dbReference>
<dbReference type="PROSITE" id="PS50850">
    <property type="entry name" value="MFS"/>
    <property type="match status" value="1"/>
</dbReference>
<evidence type="ECO:0000256" key="1">
    <source>
        <dbReference type="SAM" id="Phobius"/>
    </source>
</evidence>
<feature type="transmembrane region" description="Helical" evidence="1">
    <location>
        <begin position="238"/>
        <end position="257"/>
    </location>
</feature>
<evidence type="ECO:0000259" key="2">
    <source>
        <dbReference type="PROSITE" id="PS50850"/>
    </source>
</evidence>
<proteinExistence type="predicted"/>
<dbReference type="Pfam" id="PF07690">
    <property type="entry name" value="MFS_1"/>
    <property type="match status" value="1"/>
</dbReference>
<dbReference type="EMBL" id="CAEZUN010000141">
    <property type="protein sequence ID" value="CAB4607769.1"/>
    <property type="molecule type" value="Genomic_DNA"/>
</dbReference>
<keyword evidence="1" id="KW-0472">Membrane</keyword>
<feature type="transmembrane region" description="Helical" evidence="1">
    <location>
        <begin position="18"/>
        <end position="41"/>
    </location>
</feature>
<accession>A0A6J6H7M6</accession>
<feature type="transmembrane region" description="Helical" evidence="1">
    <location>
        <begin position="361"/>
        <end position="381"/>
    </location>
</feature>
<feature type="transmembrane region" description="Helical" evidence="1">
    <location>
        <begin position="181"/>
        <end position="197"/>
    </location>
</feature>
<dbReference type="InterPro" id="IPR011701">
    <property type="entry name" value="MFS"/>
</dbReference>
<feature type="transmembrane region" description="Helical" evidence="1">
    <location>
        <begin position="53"/>
        <end position="71"/>
    </location>
</feature>
<keyword evidence="1" id="KW-1133">Transmembrane helix</keyword>
<dbReference type="PANTHER" id="PTHR23534:SF1">
    <property type="entry name" value="MAJOR FACILITATOR SUPERFAMILY PROTEIN"/>
    <property type="match status" value="1"/>
</dbReference>
<feature type="transmembrane region" description="Helical" evidence="1">
    <location>
        <begin position="142"/>
        <end position="161"/>
    </location>
</feature>
<keyword evidence="1" id="KW-0812">Transmembrane</keyword>
<dbReference type="GO" id="GO:0022857">
    <property type="term" value="F:transmembrane transporter activity"/>
    <property type="evidence" value="ECO:0007669"/>
    <property type="project" value="InterPro"/>
</dbReference>
<feature type="transmembrane region" description="Helical" evidence="1">
    <location>
        <begin position="107"/>
        <end position="130"/>
    </location>
</feature>
<protein>
    <submittedName>
        <fullName evidence="3">Unannotated protein</fullName>
    </submittedName>
</protein>
<feature type="domain" description="Major facilitator superfamily (MFS) profile" evidence="2">
    <location>
        <begin position="15"/>
        <end position="413"/>
    </location>
</feature>
<feature type="transmembrane region" description="Helical" evidence="1">
    <location>
        <begin position="329"/>
        <end position="349"/>
    </location>
</feature>
<organism evidence="3">
    <name type="scientific">freshwater metagenome</name>
    <dbReference type="NCBI Taxonomy" id="449393"/>
    <lineage>
        <taxon>unclassified sequences</taxon>
        <taxon>metagenomes</taxon>
        <taxon>ecological metagenomes</taxon>
    </lineage>
</organism>
<dbReference type="InterPro" id="IPR020846">
    <property type="entry name" value="MFS_dom"/>
</dbReference>
<dbReference type="Gene3D" id="1.20.1250.20">
    <property type="entry name" value="MFS general substrate transporter like domains"/>
    <property type="match status" value="1"/>
</dbReference>
<dbReference type="AlphaFoldDB" id="A0A6J6H7M6"/>
<feature type="transmembrane region" description="Helical" evidence="1">
    <location>
        <begin position="387"/>
        <end position="406"/>
    </location>
</feature>
<dbReference type="PANTHER" id="PTHR23534">
    <property type="entry name" value="MFS PERMEASE"/>
    <property type="match status" value="1"/>
</dbReference>
<evidence type="ECO:0000313" key="3">
    <source>
        <dbReference type="EMBL" id="CAB4607769.1"/>
    </source>
</evidence>
<reference evidence="3" key="1">
    <citation type="submission" date="2020-05" db="EMBL/GenBank/DDBJ databases">
        <authorList>
            <person name="Chiriac C."/>
            <person name="Salcher M."/>
            <person name="Ghai R."/>
            <person name="Kavagutti S V."/>
        </authorList>
    </citation>
    <scope>NUCLEOTIDE SEQUENCE</scope>
</reference>
<gene>
    <name evidence="3" type="ORF">UFOPK1826_01081</name>
</gene>
<dbReference type="SUPFAM" id="SSF103473">
    <property type="entry name" value="MFS general substrate transporter"/>
    <property type="match status" value="1"/>
</dbReference>
<sequence length="419" mass="43888">MTEPSIDLEALQARTLRVLVTGQVVAAASLSAAVTVGAFVIQDILGQQTPWGGLSSATFTMGSAFMSQVLARVMSKRGRRVGLEYGYSLAIAGGLIAGFGVNRNSLVFFLLGLFLYGSGQASNLLSRYAAMDLAAPDQRSQAMSYILFGSTFGAVFGPVLIKPAEQIGVDTFGWSLYTGPWIASAFFFVFALVNVAVRLRPDPLEVSGGLVSQQGIGVVTPNLGAALRIISGIRNARVALASMVISQVTMVAVMTMTPVHLKIHGHEGVSPYVISLHIAGMYAFSPLVGKFADRHGKLLSISVGGVLLVAATVMAALAGDAATLLWPSLWLLGLGWSFGLIGGSSLLVESVPEGSRVTVQGAADLLMSFCGGMAGFSSGFIRKAFGFHMLSNLGTVLALVLVVIGIRRLTSTRIAKLRV</sequence>
<feature type="transmembrane region" description="Helical" evidence="1">
    <location>
        <begin position="298"/>
        <end position="317"/>
    </location>
</feature>